<dbReference type="InterPro" id="IPR008271">
    <property type="entry name" value="Ser/Thr_kinase_AS"/>
</dbReference>
<evidence type="ECO:0000256" key="6">
    <source>
        <dbReference type="ARBA" id="ARBA00022741"/>
    </source>
</evidence>
<feature type="compositionally biased region" description="Polar residues" evidence="12">
    <location>
        <begin position="222"/>
        <end position="243"/>
    </location>
</feature>
<evidence type="ECO:0000256" key="2">
    <source>
        <dbReference type="ARBA" id="ARBA00012513"/>
    </source>
</evidence>
<keyword evidence="7" id="KW-0418">Kinase</keyword>
<dbReference type="Pfam" id="PF00433">
    <property type="entry name" value="Pkinase_C"/>
    <property type="match status" value="1"/>
</dbReference>
<evidence type="ECO:0000313" key="16">
    <source>
        <dbReference type="Proteomes" id="UP000314986"/>
    </source>
</evidence>
<comment type="catalytic activity">
    <reaction evidence="9">
        <text>L-threonyl-[protein] + ATP = O-phospho-L-threonyl-[protein] + ADP + H(+)</text>
        <dbReference type="Rhea" id="RHEA:46608"/>
        <dbReference type="Rhea" id="RHEA-COMP:11060"/>
        <dbReference type="Rhea" id="RHEA-COMP:11605"/>
        <dbReference type="ChEBI" id="CHEBI:15378"/>
        <dbReference type="ChEBI" id="CHEBI:30013"/>
        <dbReference type="ChEBI" id="CHEBI:30616"/>
        <dbReference type="ChEBI" id="CHEBI:61977"/>
        <dbReference type="ChEBI" id="CHEBI:456216"/>
        <dbReference type="EC" id="2.7.11.1"/>
    </reaction>
</comment>
<dbReference type="FunCoup" id="A0A4W3JJG9">
    <property type="interactions" value="84"/>
</dbReference>
<evidence type="ECO:0000256" key="8">
    <source>
        <dbReference type="ARBA" id="ARBA00022840"/>
    </source>
</evidence>
<dbReference type="InterPro" id="IPR017892">
    <property type="entry name" value="Pkinase_C"/>
</dbReference>
<evidence type="ECO:0000256" key="9">
    <source>
        <dbReference type="ARBA" id="ARBA00047899"/>
    </source>
</evidence>
<dbReference type="PANTHER" id="PTHR24351">
    <property type="entry name" value="RIBOSOMAL PROTEIN S6 KINASE"/>
    <property type="match status" value="1"/>
</dbReference>
<sequence length="585" mass="66798">MKNKTIAGFSVTKCSAFQFFKKRVRRWMRSPKVSVDKYQPAHMRNSDTFVSTPTQKDAEPQLWCQSHCQECHLCQVIANTPDVEECAHTKARSCKGRRWKKTERFNTDSVVGRKGNDPDLLTPRVDKVTKESQCYHGNITHKSDGSREIRKGSKGKKQCQDEHVKRRSEKHFMDNFDSAFMKQKRMGLNDLLQKLASSQPYAFKQSEVPAMLHVSPKETESNENNQSSPTSPTTAQINLGPSSNPQAKPGDFNFLKVIGKGSFGKVLLAKRKHDDEFYAVKVLQKKAILKKKEEKHIMSERNVLLKNVKHPFLVGLHYSFQTADKLYFVLDYINGGELFYHLQRERCFLEPRARFYAAEIASALGYLHSLNIVYRDLKPENILLDHHGHIILTDFGLCKENIEPKGTTCTFCGTPEYLAPEVLHKQPYDRTVDWWCLGAVLYEMLYGLPPFYSRNTAEMYDNILNKPLQLKPNISNAARELLEGLLQKDRTKRLGAKEDFNEIKAHVFFSPINWVDLNAKKLMPPFNPNVSGPSDLQHFDPEFTEEPVPNSIGKSLDNALITASIKEASDAFLGFSYAPPIDSFL</sequence>
<keyword evidence="5" id="KW-0808">Transferase</keyword>
<comment type="catalytic activity">
    <reaction evidence="10">
        <text>L-seryl-[protein] + ATP = O-phospho-L-seryl-[protein] + ADP + H(+)</text>
        <dbReference type="Rhea" id="RHEA:17989"/>
        <dbReference type="Rhea" id="RHEA-COMP:9863"/>
        <dbReference type="Rhea" id="RHEA-COMP:11604"/>
        <dbReference type="ChEBI" id="CHEBI:15378"/>
        <dbReference type="ChEBI" id="CHEBI:29999"/>
        <dbReference type="ChEBI" id="CHEBI:30616"/>
        <dbReference type="ChEBI" id="CHEBI:83421"/>
        <dbReference type="ChEBI" id="CHEBI:456216"/>
        <dbReference type="EC" id="2.7.11.1"/>
    </reaction>
</comment>
<evidence type="ECO:0000259" key="14">
    <source>
        <dbReference type="PROSITE" id="PS51285"/>
    </source>
</evidence>
<reference evidence="16" key="3">
    <citation type="journal article" date="2014" name="Nature">
        <title>Elephant shark genome provides unique insights into gnathostome evolution.</title>
        <authorList>
            <consortium name="International Elephant Shark Genome Sequencing Consortium"/>
            <person name="Venkatesh B."/>
            <person name="Lee A.P."/>
            <person name="Ravi V."/>
            <person name="Maurya A.K."/>
            <person name="Lian M.M."/>
            <person name="Swann J.B."/>
            <person name="Ohta Y."/>
            <person name="Flajnik M.F."/>
            <person name="Sutoh Y."/>
            <person name="Kasahara M."/>
            <person name="Hoon S."/>
            <person name="Gangu V."/>
            <person name="Roy S.W."/>
            <person name="Irimia M."/>
            <person name="Korzh V."/>
            <person name="Kondrychyn I."/>
            <person name="Lim Z.W."/>
            <person name="Tay B.H."/>
            <person name="Tohari S."/>
            <person name="Kong K.W."/>
            <person name="Ho S."/>
            <person name="Lorente-Galdos B."/>
            <person name="Quilez J."/>
            <person name="Marques-Bonet T."/>
            <person name="Raney B.J."/>
            <person name="Ingham P.W."/>
            <person name="Tay A."/>
            <person name="Hillier L.W."/>
            <person name="Minx P."/>
            <person name="Boehm T."/>
            <person name="Wilson R.K."/>
            <person name="Brenner S."/>
            <person name="Warren W.C."/>
        </authorList>
    </citation>
    <scope>NUCLEOTIDE SEQUENCE [LARGE SCALE GENOMIC DNA]</scope>
</reference>
<evidence type="ECO:0000256" key="10">
    <source>
        <dbReference type="ARBA" id="ARBA00048679"/>
    </source>
</evidence>
<dbReference type="SMART" id="SM00220">
    <property type="entry name" value="S_TKc"/>
    <property type="match status" value="1"/>
</dbReference>
<comment type="similarity">
    <text evidence="1">Belongs to the protein kinase superfamily. AGC Ser/Thr protein kinase family.</text>
</comment>
<dbReference type="InterPro" id="IPR000719">
    <property type="entry name" value="Prot_kinase_dom"/>
</dbReference>
<dbReference type="AlphaFoldDB" id="A0A4W3JJG9"/>
<evidence type="ECO:0000256" key="3">
    <source>
        <dbReference type="ARBA" id="ARBA00022527"/>
    </source>
</evidence>
<feature type="domain" description="AGC-kinase C-terminal" evidence="14">
    <location>
        <begin position="510"/>
        <end position="585"/>
    </location>
</feature>
<dbReference type="Ensembl" id="ENSCMIT00000040146.1">
    <property type="protein sequence ID" value="ENSCMIP00000039576.1"/>
    <property type="gene ID" value="ENSCMIG00000016202.1"/>
</dbReference>
<evidence type="ECO:0000256" key="7">
    <source>
        <dbReference type="ARBA" id="ARBA00022777"/>
    </source>
</evidence>
<dbReference type="FunFam" id="1.10.510.10:FF:000065">
    <property type="entry name" value="Non-specific serine/threonine protein kinase"/>
    <property type="match status" value="1"/>
</dbReference>
<evidence type="ECO:0000256" key="5">
    <source>
        <dbReference type="ARBA" id="ARBA00022679"/>
    </source>
</evidence>
<dbReference type="STRING" id="7868.ENSCMIP00000039576"/>
<evidence type="ECO:0000256" key="1">
    <source>
        <dbReference type="ARBA" id="ARBA00009903"/>
    </source>
</evidence>
<organism evidence="15 16">
    <name type="scientific">Callorhinchus milii</name>
    <name type="common">Ghost shark</name>
    <dbReference type="NCBI Taxonomy" id="7868"/>
    <lineage>
        <taxon>Eukaryota</taxon>
        <taxon>Metazoa</taxon>
        <taxon>Chordata</taxon>
        <taxon>Craniata</taxon>
        <taxon>Vertebrata</taxon>
        <taxon>Chondrichthyes</taxon>
        <taxon>Holocephali</taxon>
        <taxon>Chimaeriformes</taxon>
        <taxon>Callorhinchidae</taxon>
        <taxon>Callorhinchus</taxon>
    </lineage>
</organism>
<dbReference type="Gene3D" id="3.30.200.20">
    <property type="entry name" value="Phosphorylase Kinase, domain 1"/>
    <property type="match status" value="1"/>
</dbReference>
<dbReference type="CDD" id="cd05575">
    <property type="entry name" value="STKc_SGK"/>
    <property type="match status" value="1"/>
</dbReference>
<dbReference type="Pfam" id="PF00069">
    <property type="entry name" value="Pkinase"/>
    <property type="match status" value="1"/>
</dbReference>
<evidence type="ECO:0000256" key="11">
    <source>
        <dbReference type="PROSITE-ProRule" id="PRU10141"/>
    </source>
</evidence>
<dbReference type="PROSITE" id="PS00108">
    <property type="entry name" value="PROTEIN_KINASE_ST"/>
    <property type="match status" value="1"/>
</dbReference>
<evidence type="ECO:0000259" key="13">
    <source>
        <dbReference type="PROSITE" id="PS50011"/>
    </source>
</evidence>
<keyword evidence="6 11" id="KW-0547">Nucleotide-binding</keyword>
<dbReference type="EC" id="2.7.11.1" evidence="2"/>
<dbReference type="InParanoid" id="A0A4W3JJG9"/>
<dbReference type="PROSITE" id="PS51285">
    <property type="entry name" value="AGC_KINASE_CTER"/>
    <property type="match status" value="1"/>
</dbReference>
<dbReference type="GO" id="GO:0106310">
    <property type="term" value="F:protein serine kinase activity"/>
    <property type="evidence" value="ECO:0007669"/>
    <property type="project" value="RHEA"/>
</dbReference>
<reference evidence="16" key="2">
    <citation type="journal article" date="2007" name="PLoS Biol.">
        <title>Survey sequencing and comparative analysis of the elephant shark (Callorhinchus milii) genome.</title>
        <authorList>
            <person name="Venkatesh B."/>
            <person name="Kirkness E.F."/>
            <person name="Loh Y.H."/>
            <person name="Halpern A.L."/>
            <person name="Lee A.P."/>
            <person name="Johnson J."/>
            <person name="Dandona N."/>
            <person name="Viswanathan L.D."/>
            <person name="Tay A."/>
            <person name="Venter J.C."/>
            <person name="Strausberg R.L."/>
            <person name="Brenner S."/>
        </authorList>
    </citation>
    <scope>NUCLEOTIDE SEQUENCE [LARGE SCALE GENOMIC DNA]</scope>
</reference>
<evidence type="ECO:0000256" key="4">
    <source>
        <dbReference type="ARBA" id="ARBA00022553"/>
    </source>
</evidence>
<dbReference type="Proteomes" id="UP000314986">
    <property type="component" value="Unassembled WGS sequence"/>
</dbReference>
<feature type="region of interest" description="Disordered" evidence="12">
    <location>
        <begin position="137"/>
        <end position="166"/>
    </location>
</feature>
<feature type="domain" description="Protein kinase" evidence="13">
    <location>
        <begin position="252"/>
        <end position="509"/>
    </location>
</feature>
<dbReference type="GO" id="GO:0005524">
    <property type="term" value="F:ATP binding"/>
    <property type="evidence" value="ECO:0007669"/>
    <property type="project" value="UniProtKB-UniRule"/>
</dbReference>
<dbReference type="InterPro" id="IPR011009">
    <property type="entry name" value="Kinase-like_dom_sf"/>
</dbReference>
<feature type="compositionally biased region" description="Basic and acidic residues" evidence="12">
    <location>
        <begin position="141"/>
        <end position="151"/>
    </location>
</feature>
<dbReference type="GO" id="GO:0004674">
    <property type="term" value="F:protein serine/threonine kinase activity"/>
    <property type="evidence" value="ECO:0007669"/>
    <property type="project" value="UniProtKB-KW"/>
</dbReference>
<dbReference type="GeneTree" id="ENSGT00940000153776"/>
<feature type="region of interest" description="Disordered" evidence="12">
    <location>
        <begin position="215"/>
        <end position="243"/>
    </location>
</feature>
<keyword evidence="3" id="KW-0723">Serine/threonine-protein kinase</keyword>
<proteinExistence type="inferred from homology"/>
<evidence type="ECO:0000313" key="15">
    <source>
        <dbReference type="Ensembl" id="ENSCMIP00000039576.1"/>
    </source>
</evidence>
<keyword evidence="8 11" id="KW-0067">ATP-binding</keyword>
<name>A0A4W3JJG9_CALMI</name>
<reference evidence="15" key="5">
    <citation type="submission" date="2025-09" db="UniProtKB">
        <authorList>
            <consortium name="Ensembl"/>
        </authorList>
    </citation>
    <scope>IDENTIFICATION</scope>
</reference>
<protein>
    <recommendedName>
        <fullName evidence="2">non-specific serine/threonine protein kinase</fullName>
        <ecNumber evidence="2">2.7.11.1</ecNumber>
    </recommendedName>
</protein>
<dbReference type="PROSITE" id="PS50011">
    <property type="entry name" value="PROTEIN_KINASE_DOM"/>
    <property type="match status" value="1"/>
</dbReference>
<dbReference type="PROSITE" id="PS00107">
    <property type="entry name" value="PROTEIN_KINASE_ATP"/>
    <property type="match status" value="1"/>
</dbReference>
<accession>A0A4W3JJG9</accession>
<evidence type="ECO:0000256" key="12">
    <source>
        <dbReference type="SAM" id="MobiDB-lite"/>
    </source>
</evidence>
<dbReference type="SMART" id="SM00133">
    <property type="entry name" value="S_TK_X"/>
    <property type="match status" value="1"/>
</dbReference>
<dbReference type="SUPFAM" id="SSF56112">
    <property type="entry name" value="Protein kinase-like (PK-like)"/>
    <property type="match status" value="1"/>
</dbReference>
<keyword evidence="16" id="KW-1185">Reference proteome</keyword>
<dbReference type="FunFam" id="3.30.200.20:FF:000030">
    <property type="entry name" value="Non-specific serine/threonine protein kinase"/>
    <property type="match status" value="1"/>
</dbReference>
<feature type="binding site" evidence="11">
    <location>
        <position position="290"/>
    </location>
    <ligand>
        <name>ATP</name>
        <dbReference type="ChEBI" id="CHEBI:30616"/>
    </ligand>
</feature>
<dbReference type="InterPro" id="IPR017441">
    <property type="entry name" value="Protein_kinase_ATP_BS"/>
</dbReference>
<gene>
    <name evidence="15" type="primary">s-sgk1</name>
</gene>
<dbReference type="Gene3D" id="1.10.510.10">
    <property type="entry name" value="Transferase(Phosphotransferase) domain 1"/>
    <property type="match status" value="1"/>
</dbReference>
<keyword evidence="4" id="KW-0597">Phosphoprotein</keyword>
<dbReference type="InterPro" id="IPR000961">
    <property type="entry name" value="AGC-kinase_C"/>
</dbReference>
<reference evidence="15" key="4">
    <citation type="submission" date="2025-08" db="UniProtKB">
        <authorList>
            <consortium name="Ensembl"/>
        </authorList>
    </citation>
    <scope>IDENTIFICATION</scope>
</reference>
<reference evidence="16" key="1">
    <citation type="journal article" date="2006" name="Science">
        <title>Ancient noncoding elements conserved in the human genome.</title>
        <authorList>
            <person name="Venkatesh B."/>
            <person name="Kirkness E.F."/>
            <person name="Loh Y.H."/>
            <person name="Halpern A.L."/>
            <person name="Lee A.P."/>
            <person name="Johnson J."/>
            <person name="Dandona N."/>
            <person name="Viswanathan L.D."/>
            <person name="Tay A."/>
            <person name="Venter J.C."/>
            <person name="Strausberg R.L."/>
            <person name="Brenner S."/>
        </authorList>
    </citation>
    <scope>NUCLEOTIDE SEQUENCE [LARGE SCALE GENOMIC DNA]</scope>
</reference>